<dbReference type="RefSeq" id="WP_123288624.1">
    <property type="nucleotide sequence ID" value="NZ_RJVA01000001.1"/>
</dbReference>
<dbReference type="InterPro" id="IPR005527">
    <property type="entry name" value="MinE"/>
</dbReference>
<name>A0A3N1VNK1_9BACT</name>
<dbReference type="Pfam" id="PF03776">
    <property type="entry name" value="MinE"/>
    <property type="match status" value="1"/>
</dbReference>
<keyword evidence="4 5" id="KW-0132">Cell division</keyword>
<organism evidence="5 6">
    <name type="scientific">Desulfosoma caldarium</name>
    <dbReference type="NCBI Taxonomy" id="610254"/>
    <lineage>
        <taxon>Bacteria</taxon>
        <taxon>Pseudomonadati</taxon>
        <taxon>Thermodesulfobacteriota</taxon>
        <taxon>Syntrophobacteria</taxon>
        <taxon>Syntrophobacterales</taxon>
        <taxon>Syntrophobacteraceae</taxon>
        <taxon>Desulfosoma</taxon>
    </lineage>
</organism>
<reference evidence="5 6" key="1">
    <citation type="submission" date="2018-11" db="EMBL/GenBank/DDBJ databases">
        <title>Genomic Encyclopedia of Type Strains, Phase IV (KMG-IV): sequencing the most valuable type-strain genomes for metagenomic binning, comparative biology and taxonomic classification.</title>
        <authorList>
            <person name="Goeker M."/>
        </authorList>
    </citation>
    <scope>NUCLEOTIDE SEQUENCE [LARGE SCALE GENOMIC DNA]</scope>
    <source>
        <strain evidence="5 6">DSM 22027</strain>
    </source>
</reference>
<keyword evidence="4" id="KW-0131">Cell cycle</keyword>
<dbReference type="Gene3D" id="3.30.1070.10">
    <property type="entry name" value="Cell division topological specificity factor MinE"/>
    <property type="match status" value="1"/>
</dbReference>
<protein>
    <recommendedName>
        <fullName evidence="2 4">Cell division topological specificity factor</fullName>
    </recommendedName>
</protein>
<dbReference type="InterPro" id="IPR036707">
    <property type="entry name" value="MinE_sf"/>
</dbReference>
<comment type="caution">
    <text evidence="5">The sequence shown here is derived from an EMBL/GenBank/DDBJ whole genome shotgun (WGS) entry which is preliminary data.</text>
</comment>
<evidence type="ECO:0000313" key="6">
    <source>
        <dbReference type="Proteomes" id="UP000276223"/>
    </source>
</evidence>
<dbReference type="GO" id="GO:0032955">
    <property type="term" value="P:regulation of division septum assembly"/>
    <property type="evidence" value="ECO:0007669"/>
    <property type="project" value="InterPro"/>
</dbReference>
<dbReference type="Proteomes" id="UP000276223">
    <property type="component" value="Unassembled WGS sequence"/>
</dbReference>
<dbReference type="EMBL" id="RJVA01000001">
    <property type="protein sequence ID" value="ROR03520.1"/>
    <property type="molecule type" value="Genomic_DNA"/>
</dbReference>
<evidence type="ECO:0000313" key="5">
    <source>
        <dbReference type="EMBL" id="ROR03520.1"/>
    </source>
</evidence>
<dbReference type="SUPFAM" id="SSF55229">
    <property type="entry name" value="Cell division protein MinE topological specificity domain"/>
    <property type="match status" value="1"/>
</dbReference>
<dbReference type="NCBIfam" id="TIGR01215">
    <property type="entry name" value="minE"/>
    <property type="match status" value="1"/>
</dbReference>
<evidence type="ECO:0000256" key="3">
    <source>
        <dbReference type="ARBA" id="ARBA00025265"/>
    </source>
</evidence>
<evidence type="ECO:0000256" key="4">
    <source>
        <dbReference type="HAMAP-Rule" id="MF_00262"/>
    </source>
</evidence>
<sequence>MLKTIQNFFRQRSSADTAKQRLGVVLMHDRLDISPQLMEAIKNDIIDVLSRYMEIDRGTIKVDFEKGKDYTALISNVHIKRVYRNAAAM</sequence>
<comment type="function">
    <text evidence="3 4">Prevents the cell division inhibition by proteins MinC and MinD at internal division sites while permitting inhibition at polar sites. This ensures cell division at the proper site by restricting the formation of a division septum at the midpoint of the long axis of the cell.</text>
</comment>
<gene>
    <name evidence="4" type="primary">minE</name>
    <name evidence="5" type="ORF">EDC27_0054</name>
</gene>
<evidence type="ECO:0000256" key="2">
    <source>
        <dbReference type="ARBA" id="ARBA00020112"/>
    </source>
</evidence>
<accession>A0A3N1VNK1</accession>
<evidence type="ECO:0000256" key="1">
    <source>
        <dbReference type="ARBA" id="ARBA00008168"/>
    </source>
</evidence>
<dbReference type="OrthoDB" id="9796578at2"/>
<proteinExistence type="inferred from homology"/>
<keyword evidence="6" id="KW-1185">Reference proteome</keyword>
<comment type="similarity">
    <text evidence="1 4">Belongs to the MinE family.</text>
</comment>
<dbReference type="HAMAP" id="MF_00262">
    <property type="entry name" value="MinE"/>
    <property type="match status" value="1"/>
</dbReference>
<dbReference type="GO" id="GO:0051301">
    <property type="term" value="P:cell division"/>
    <property type="evidence" value="ECO:0007669"/>
    <property type="project" value="UniProtKB-KW"/>
</dbReference>
<dbReference type="AlphaFoldDB" id="A0A3N1VNK1"/>